<dbReference type="GO" id="GO:0016787">
    <property type="term" value="F:hydrolase activity"/>
    <property type="evidence" value="ECO:0007669"/>
    <property type="project" value="UniProtKB-KW"/>
</dbReference>
<dbReference type="EMBL" id="QLYR01000001">
    <property type="protein sequence ID" value="RAQ30475.1"/>
    <property type="molecule type" value="Genomic_DNA"/>
</dbReference>
<dbReference type="GO" id="GO:0005886">
    <property type="term" value="C:plasma membrane"/>
    <property type="evidence" value="ECO:0007669"/>
    <property type="project" value="UniProtKB-SubCell"/>
</dbReference>
<dbReference type="AlphaFoldDB" id="A0A328UNK0"/>
<feature type="transmembrane region" description="Helical" evidence="7">
    <location>
        <begin position="43"/>
        <end position="62"/>
    </location>
</feature>
<dbReference type="InterPro" id="IPR036938">
    <property type="entry name" value="PAP2/HPO_sf"/>
</dbReference>
<dbReference type="PANTHER" id="PTHR14969:SF62">
    <property type="entry name" value="DECAPRENYLPHOSPHORYL-5-PHOSPHORIBOSE PHOSPHATASE RV3807C-RELATED"/>
    <property type="match status" value="1"/>
</dbReference>
<evidence type="ECO:0000313" key="9">
    <source>
        <dbReference type="EMBL" id="RAQ30475.1"/>
    </source>
</evidence>
<proteinExistence type="predicted"/>
<sequence>MAQHLRPEWLNPVMIVVSLVGNAGLIWFLFALFMLCKPKYRRGGLALVCAMVAGFLLGNIFLKNLVMRPRPCWEFPEVAMLVAVPHDYSFPSGHTLAAFTAASVIFCVNRRAGAAAFLFAALMGFSRLYLFVHYTTDILAGAALGCLVGFLTVFIFYKTGNWPARESRAEGQKPHGG</sequence>
<evidence type="ECO:0000256" key="6">
    <source>
        <dbReference type="ARBA" id="ARBA00023136"/>
    </source>
</evidence>
<evidence type="ECO:0000256" key="4">
    <source>
        <dbReference type="ARBA" id="ARBA00022801"/>
    </source>
</evidence>
<evidence type="ECO:0000256" key="7">
    <source>
        <dbReference type="SAM" id="Phobius"/>
    </source>
</evidence>
<feature type="domain" description="Phosphatidic acid phosphatase type 2/haloperoxidase" evidence="8">
    <location>
        <begin position="46"/>
        <end position="153"/>
    </location>
</feature>
<organism evidence="9 10">
    <name type="scientific">Hydrogeniiclostridium mannosilyticum</name>
    <dbReference type="NCBI Taxonomy" id="2764322"/>
    <lineage>
        <taxon>Bacteria</taxon>
        <taxon>Bacillati</taxon>
        <taxon>Bacillota</taxon>
        <taxon>Clostridia</taxon>
        <taxon>Eubacteriales</taxon>
        <taxon>Acutalibacteraceae</taxon>
        <taxon>Hydrogeniiclostridium</taxon>
    </lineage>
</organism>
<evidence type="ECO:0000256" key="5">
    <source>
        <dbReference type="ARBA" id="ARBA00022989"/>
    </source>
</evidence>
<keyword evidence="5 7" id="KW-1133">Transmembrane helix</keyword>
<reference evidence="9 10" key="1">
    <citation type="submission" date="2018-06" db="EMBL/GenBank/DDBJ databases">
        <title>Noncontiguous genome sequence of Ruminococcaceae bacterium ASD2818.</title>
        <authorList>
            <person name="Chaplin A.V."/>
            <person name="Sokolova S.R."/>
            <person name="Kochetkova T.O."/>
            <person name="Goltsov A.Y."/>
            <person name="Trofimov D.Y."/>
            <person name="Efimov B.A."/>
        </authorList>
    </citation>
    <scope>NUCLEOTIDE SEQUENCE [LARGE SCALE GENOMIC DNA]</scope>
    <source>
        <strain evidence="9 10">ASD2818</strain>
    </source>
</reference>
<gene>
    <name evidence="9" type="ORF">DPQ25_02950</name>
</gene>
<evidence type="ECO:0000256" key="2">
    <source>
        <dbReference type="ARBA" id="ARBA00022475"/>
    </source>
</evidence>
<evidence type="ECO:0000256" key="1">
    <source>
        <dbReference type="ARBA" id="ARBA00004651"/>
    </source>
</evidence>
<feature type="transmembrane region" description="Helical" evidence="7">
    <location>
        <begin position="138"/>
        <end position="157"/>
    </location>
</feature>
<keyword evidence="6 7" id="KW-0472">Membrane</keyword>
<keyword evidence="3 7" id="KW-0812">Transmembrane</keyword>
<keyword evidence="4" id="KW-0378">Hydrolase</keyword>
<dbReference type="Proteomes" id="UP000249377">
    <property type="component" value="Unassembled WGS sequence"/>
</dbReference>
<dbReference type="InterPro" id="IPR000326">
    <property type="entry name" value="PAP2/HPO"/>
</dbReference>
<dbReference type="SUPFAM" id="SSF48317">
    <property type="entry name" value="Acid phosphatase/Vanadium-dependent haloperoxidase"/>
    <property type="match status" value="1"/>
</dbReference>
<dbReference type="SMART" id="SM00014">
    <property type="entry name" value="acidPPc"/>
    <property type="match status" value="1"/>
</dbReference>
<name>A0A328UNK0_9FIRM</name>
<feature type="transmembrane region" description="Helical" evidence="7">
    <location>
        <begin position="115"/>
        <end position="132"/>
    </location>
</feature>
<evidence type="ECO:0000259" key="8">
    <source>
        <dbReference type="SMART" id="SM00014"/>
    </source>
</evidence>
<comment type="caution">
    <text evidence="9">The sequence shown here is derived from an EMBL/GenBank/DDBJ whole genome shotgun (WGS) entry which is preliminary data.</text>
</comment>
<feature type="transmembrane region" description="Helical" evidence="7">
    <location>
        <begin position="12"/>
        <end position="36"/>
    </location>
</feature>
<comment type="subcellular location">
    <subcellularLocation>
        <location evidence="1">Cell membrane</location>
        <topology evidence="1">Multi-pass membrane protein</topology>
    </subcellularLocation>
</comment>
<dbReference type="Pfam" id="PF01569">
    <property type="entry name" value="PAP2"/>
    <property type="match status" value="1"/>
</dbReference>
<keyword evidence="2" id="KW-1003">Cell membrane</keyword>
<accession>A0A328UNK0</accession>
<dbReference type="Gene3D" id="1.20.144.10">
    <property type="entry name" value="Phosphatidic acid phosphatase type 2/haloperoxidase"/>
    <property type="match status" value="2"/>
</dbReference>
<evidence type="ECO:0000313" key="10">
    <source>
        <dbReference type="Proteomes" id="UP000249377"/>
    </source>
</evidence>
<protein>
    <submittedName>
        <fullName evidence="9">Phosphatase PAP2 family protein</fullName>
    </submittedName>
</protein>
<keyword evidence="10" id="KW-1185">Reference proteome</keyword>
<dbReference type="PANTHER" id="PTHR14969">
    <property type="entry name" value="SPHINGOSINE-1-PHOSPHATE PHOSPHOHYDROLASE"/>
    <property type="match status" value="1"/>
</dbReference>
<evidence type="ECO:0000256" key="3">
    <source>
        <dbReference type="ARBA" id="ARBA00022692"/>
    </source>
</evidence>